<dbReference type="EMBL" id="CP069370">
    <property type="protein sequence ID" value="QYZ70465.1"/>
    <property type="molecule type" value="Genomic_DNA"/>
</dbReference>
<feature type="transmembrane region" description="Helical" evidence="1">
    <location>
        <begin position="12"/>
        <end position="30"/>
    </location>
</feature>
<keyword evidence="1" id="KW-1133">Transmembrane helix</keyword>
<evidence type="ECO:0000313" key="2">
    <source>
        <dbReference type="EMBL" id="QYZ70465.1"/>
    </source>
</evidence>
<feature type="transmembrane region" description="Helical" evidence="1">
    <location>
        <begin position="219"/>
        <end position="238"/>
    </location>
</feature>
<gene>
    <name evidence="2" type="ORF">JO391_02765</name>
</gene>
<dbReference type="KEGG" id="nsm:JO391_02765"/>
<dbReference type="PIRSF" id="PIRSF038991">
    <property type="entry name" value="Protein_AbrB"/>
    <property type="match status" value="1"/>
</dbReference>
<evidence type="ECO:0000313" key="3">
    <source>
        <dbReference type="Proteomes" id="UP000826300"/>
    </source>
</evidence>
<accession>A0A8G1ECB0</accession>
<dbReference type="GO" id="GO:0010468">
    <property type="term" value="P:regulation of gene expression"/>
    <property type="evidence" value="ECO:0007669"/>
    <property type="project" value="InterPro"/>
</dbReference>
<feature type="transmembrane region" description="Helical" evidence="1">
    <location>
        <begin position="192"/>
        <end position="212"/>
    </location>
</feature>
<feature type="transmembrane region" description="Helical" evidence="1">
    <location>
        <begin position="36"/>
        <end position="54"/>
    </location>
</feature>
<keyword evidence="3" id="KW-1185">Reference proteome</keyword>
<dbReference type="NCBIfam" id="TIGR03082">
    <property type="entry name" value="Gneg_AbrB_dup"/>
    <property type="match status" value="1"/>
</dbReference>
<dbReference type="GO" id="GO:0016020">
    <property type="term" value="C:membrane"/>
    <property type="evidence" value="ECO:0007669"/>
    <property type="project" value="InterPro"/>
</dbReference>
<reference evidence="2" key="1">
    <citation type="submission" date="2021-02" db="EMBL/GenBank/DDBJ databases">
        <title>Rhodobacter shimadae sp. nov., an aerobic anoxygenic phototrophic bacterium isolated from a hot spring.</title>
        <authorList>
            <person name="Muramatsu S."/>
            <person name="Haruta S."/>
            <person name="Hirose S."/>
            <person name="Hanada S."/>
        </authorList>
    </citation>
    <scope>NUCLEOTIDE SEQUENCE</scope>
    <source>
        <strain evidence="2">N10</strain>
    </source>
</reference>
<keyword evidence="1" id="KW-0472">Membrane</keyword>
<sequence>MVRLPFRLQLNPAALAATLAIAGTAGLVAWAAHLPLGLLLGALGATATCAIAGWRPFGQPLHLPGWLRTSFVPVIGVSTGGAFSPEIAAQAGEWLASLAALVLFIPLIHAAGFLVYRMGGLPPAEAFFGAAPGGLIETVDLAHRSGADEAMVTVLQFLRLIVTIVAVPMIFLFLTGHAVGSAGGAQMAGAGPLSPADVLVLAACGIGGFWAAMRLHLPAAQMIGPLICSAAAHGLGLVHGVPPAWLVGLTQVILGAGLGVRFLGADHAMLRRASGLAILATGLSLAGAAGAALLLHALVGEDITAVFLAFAPGGLAEMSLIALSLQTSIAFVTVHHVLRIVLAVSLAKGGARWLLN</sequence>
<dbReference type="Proteomes" id="UP000826300">
    <property type="component" value="Chromosome"/>
</dbReference>
<dbReference type="InterPro" id="IPR007820">
    <property type="entry name" value="AbrB_fam"/>
</dbReference>
<dbReference type="PANTHER" id="PTHR38457">
    <property type="entry name" value="REGULATOR ABRB-RELATED"/>
    <property type="match status" value="1"/>
</dbReference>
<feature type="transmembrane region" description="Helical" evidence="1">
    <location>
        <begin position="157"/>
        <end position="180"/>
    </location>
</feature>
<dbReference type="InterPro" id="IPR017516">
    <property type="entry name" value="AbrB_dup"/>
</dbReference>
<proteinExistence type="predicted"/>
<feature type="transmembrane region" description="Helical" evidence="1">
    <location>
        <begin position="95"/>
        <end position="116"/>
    </location>
</feature>
<feature type="transmembrane region" description="Helical" evidence="1">
    <location>
        <begin position="66"/>
        <end position="83"/>
    </location>
</feature>
<feature type="transmembrane region" description="Helical" evidence="1">
    <location>
        <begin position="244"/>
        <end position="264"/>
    </location>
</feature>
<dbReference type="AlphaFoldDB" id="A0A8G1ECB0"/>
<feature type="transmembrane region" description="Helical" evidence="1">
    <location>
        <begin position="276"/>
        <end position="299"/>
    </location>
</feature>
<evidence type="ECO:0000256" key="1">
    <source>
        <dbReference type="SAM" id="Phobius"/>
    </source>
</evidence>
<dbReference type="RefSeq" id="WP_220662683.1">
    <property type="nucleotide sequence ID" value="NZ_CP069370.1"/>
</dbReference>
<dbReference type="PANTHER" id="PTHR38457:SF1">
    <property type="entry name" value="REGULATOR ABRB-RELATED"/>
    <property type="match status" value="1"/>
</dbReference>
<protein>
    <submittedName>
        <fullName evidence="2">AbrB family transcriptional regulator</fullName>
    </submittedName>
</protein>
<keyword evidence="1" id="KW-0812">Transmembrane</keyword>
<feature type="transmembrane region" description="Helical" evidence="1">
    <location>
        <begin position="305"/>
        <end position="325"/>
    </location>
</feature>
<name>A0A8G1ECB0_9RHOB</name>
<dbReference type="Pfam" id="PF05145">
    <property type="entry name" value="AbrB"/>
    <property type="match status" value="1"/>
</dbReference>
<organism evidence="2 3">
    <name type="scientific">Neotabrizicola shimadae</name>
    <dbReference type="NCBI Taxonomy" id="2807096"/>
    <lineage>
        <taxon>Bacteria</taxon>
        <taxon>Pseudomonadati</taxon>
        <taxon>Pseudomonadota</taxon>
        <taxon>Alphaproteobacteria</taxon>
        <taxon>Rhodobacterales</taxon>
        <taxon>Paracoccaceae</taxon>
        <taxon>Neotabrizicola</taxon>
    </lineage>
</organism>